<dbReference type="InterPro" id="IPR041492">
    <property type="entry name" value="HAD_2"/>
</dbReference>
<dbReference type="Gene3D" id="1.10.150.240">
    <property type="entry name" value="Putative phosphatase, domain 2"/>
    <property type="match status" value="1"/>
</dbReference>
<evidence type="ECO:0000313" key="2">
    <source>
        <dbReference type="Proteomes" id="UP000286287"/>
    </source>
</evidence>
<dbReference type="SFLD" id="SFLDS00003">
    <property type="entry name" value="Haloacid_Dehalogenase"/>
    <property type="match status" value="1"/>
</dbReference>
<dbReference type="AlphaFoldDB" id="A0A418V611"/>
<evidence type="ECO:0000313" key="1">
    <source>
        <dbReference type="EMBL" id="RJF71534.1"/>
    </source>
</evidence>
<dbReference type="GO" id="GO:0016787">
    <property type="term" value="F:hydrolase activity"/>
    <property type="evidence" value="ECO:0007669"/>
    <property type="project" value="UniProtKB-KW"/>
</dbReference>
<organism evidence="1 2">
    <name type="scientific">Deinococcus cavernae</name>
    <dbReference type="NCBI Taxonomy" id="2320857"/>
    <lineage>
        <taxon>Bacteria</taxon>
        <taxon>Thermotogati</taxon>
        <taxon>Deinococcota</taxon>
        <taxon>Deinococci</taxon>
        <taxon>Deinococcales</taxon>
        <taxon>Deinococcaceae</taxon>
        <taxon>Deinococcus</taxon>
    </lineage>
</organism>
<dbReference type="Pfam" id="PF13419">
    <property type="entry name" value="HAD_2"/>
    <property type="match status" value="1"/>
</dbReference>
<dbReference type="EMBL" id="QYUJ01000014">
    <property type="protein sequence ID" value="RJF71534.1"/>
    <property type="molecule type" value="Genomic_DNA"/>
</dbReference>
<dbReference type="OrthoDB" id="9807630at2"/>
<keyword evidence="1" id="KW-0378">Hydrolase</keyword>
<dbReference type="InterPro" id="IPR023214">
    <property type="entry name" value="HAD_sf"/>
</dbReference>
<dbReference type="GO" id="GO:0005829">
    <property type="term" value="C:cytosol"/>
    <property type="evidence" value="ECO:0007669"/>
    <property type="project" value="TreeGrafter"/>
</dbReference>
<dbReference type="InterPro" id="IPR023198">
    <property type="entry name" value="PGP-like_dom2"/>
</dbReference>
<proteinExistence type="predicted"/>
<dbReference type="Proteomes" id="UP000286287">
    <property type="component" value="Unassembled WGS sequence"/>
</dbReference>
<dbReference type="PANTHER" id="PTHR43434:SF20">
    <property type="entry name" value="5'-NUCLEOTIDASE"/>
    <property type="match status" value="1"/>
</dbReference>
<dbReference type="InterPro" id="IPR050155">
    <property type="entry name" value="HAD-like_hydrolase_sf"/>
</dbReference>
<gene>
    <name evidence="1" type="ORF">D3875_08090</name>
</gene>
<dbReference type="RefSeq" id="WP_119762807.1">
    <property type="nucleotide sequence ID" value="NZ_QYUJ01000014.1"/>
</dbReference>
<dbReference type="InterPro" id="IPR036412">
    <property type="entry name" value="HAD-like_sf"/>
</dbReference>
<sequence>MLIFDLDGTISDPLPGIARAINHALSEFGFPTLPEQDVAPFVGPPLDSTFLQLTGAGHPEVLELIATYRECYRDSCLQNTVYGGVPETLAALSSAGVRMGICTSKRADFAERILSHLGLRPHFEFVSGGDIGIHKWQQLEALQAAGTLLPHAMMIGDRAVDIEAGKRNGLRTGGVLWGFGSREEVQGAGPDVIFQTPGEWLGISMLSS</sequence>
<keyword evidence="2" id="KW-1185">Reference proteome</keyword>
<comment type="caution">
    <text evidence="1">The sequence shown here is derived from an EMBL/GenBank/DDBJ whole genome shotgun (WGS) entry which is preliminary data.</text>
</comment>
<reference evidence="1 2" key="1">
    <citation type="submission" date="2018-09" db="EMBL/GenBank/DDBJ databases">
        <authorList>
            <person name="Zhu H."/>
        </authorList>
    </citation>
    <scope>NUCLEOTIDE SEQUENCE [LARGE SCALE GENOMIC DNA]</scope>
    <source>
        <strain evidence="1 2">K2S05-167</strain>
    </source>
</reference>
<dbReference type="Gene3D" id="3.40.50.1000">
    <property type="entry name" value="HAD superfamily/HAD-like"/>
    <property type="match status" value="1"/>
</dbReference>
<dbReference type="GO" id="GO:0004713">
    <property type="term" value="F:protein tyrosine kinase activity"/>
    <property type="evidence" value="ECO:0007669"/>
    <property type="project" value="TreeGrafter"/>
</dbReference>
<name>A0A418V611_9DEIO</name>
<protein>
    <submittedName>
        <fullName evidence="1">HAD family hydrolase</fullName>
    </submittedName>
</protein>
<dbReference type="SUPFAM" id="SSF56784">
    <property type="entry name" value="HAD-like"/>
    <property type="match status" value="1"/>
</dbReference>
<dbReference type="PANTHER" id="PTHR43434">
    <property type="entry name" value="PHOSPHOGLYCOLATE PHOSPHATASE"/>
    <property type="match status" value="1"/>
</dbReference>
<accession>A0A418V611</accession>
<dbReference type="SFLD" id="SFLDG01129">
    <property type="entry name" value="C1.5:_HAD__Beta-PGM__Phosphata"/>
    <property type="match status" value="1"/>
</dbReference>